<evidence type="ECO:0000259" key="4">
    <source>
        <dbReference type="PROSITE" id="PS51037"/>
    </source>
</evidence>
<protein>
    <recommendedName>
        <fullName evidence="4">YEATS domain-containing protein</fullName>
    </recommendedName>
</protein>
<feature type="compositionally biased region" description="Polar residues" evidence="3">
    <location>
        <begin position="487"/>
        <end position="497"/>
    </location>
</feature>
<reference evidence="5" key="1">
    <citation type="submission" date="2020-05" db="EMBL/GenBank/DDBJ databases">
        <title>Mycena genomes resolve the evolution of fungal bioluminescence.</title>
        <authorList>
            <person name="Tsai I.J."/>
        </authorList>
    </citation>
    <scope>NUCLEOTIDE SEQUENCE</scope>
    <source>
        <strain evidence="5">110903Hualien_Pintung</strain>
    </source>
</reference>
<organism evidence="5 6">
    <name type="scientific">Mycena chlorophos</name>
    <name type="common">Agaric fungus</name>
    <name type="synonym">Agaricus chlorophos</name>
    <dbReference type="NCBI Taxonomy" id="658473"/>
    <lineage>
        <taxon>Eukaryota</taxon>
        <taxon>Fungi</taxon>
        <taxon>Dikarya</taxon>
        <taxon>Basidiomycota</taxon>
        <taxon>Agaricomycotina</taxon>
        <taxon>Agaricomycetes</taxon>
        <taxon>Agaricomycetidae</taxon>
        <taxon>Agaricales</taxon>
        <taxon>Marasmiineae</taxon>
        <taxon>Mycenaceae</taxon>
        <taxon>Mycena</taxon>
    </lineage>
</organism>
<dbReference type="AlphaFoldDB" id="A0A8H6W991"/>
<dbReference type="Pfam" id="PF22951">
    <property type="entry name" value="3HBD"/>
    <property type="match status" value="1"/>
</dbReference>
<evidence type="ECO:0000313" key="6">
    <source>
        <dbReference type="Proteomes" id="UP000613580"/>
    </source>
</evidence>
<evidence type="ECO:0000256" key="3">
    <source>
        <dbReference type="SAM" id="MobiDB-lite"/>
    </source>
</evidence>
<dbReference type="InterPro" id="IPR055127">
    <property type="entry name" value="YEATS2_3HBD"/>
</dbReference>
<dbReference type="InterPro" id="IPR038704">
    <property type="entry name" value="YEAST_sf"/>
</dbReference>
<feature type="region of interest" description="Disordered" evidence="3">
    <location>
        <begin position="481"/>
        <end position="505"/>
    </location>
</feature>
<dbReference type="Proteomes" id="UP000613580">
    <property type="component" value="Unassembled WGS sequence"/>
</dbReference>
<sequence>MDLHIDKKPRLEECSTVPECDEDEDLIEDIKADIDLEIGLRQRLVKSIEGRIEWAQALCEALESDNLPEELLGAIDFKAAALDAFAAIEAPIQVLFARDIPAPPVQRPLPRKKPTLRTQAPKKSIKFLYIYLDNSETPSILRCPLCLRTDFGSLQGMYNHARGTHGLGWNSHEECVRQCACTQEELYEVDGLVDYTNLELGSEVSFGTGGMGLRGIFEQAVGGDATLDFDGETTLSRTLGLHSQTPALASFLGKQPIRRGVAVWNPDAPVDIDGFGGQHAPKRRWRMPFSHRNVFKGGPVVEELPVPRPMAEPAPASNIEGPAETRFHVTTRVVVADRSLWLPPNTRNSDETHKWMISVDAPSYARHITTVLECLTVNAPNGTLSTIAPPFVVIGLASEPFLARIELQIGKSDNAAPQLIVLEHWVELDRMQSPHVAFGEEQMVDLDLHRTTVFLPQRSGYMPIHSRALWDMDLEGERRTALELNGGPSTADSGNPRSRTRNAAAPPVKMLGNWDTVLRTLVERFPLTLQDVRGSKPPVPPLPYRLVSNIKKFSSLVLGRRKAIEWGRATAMCSAYNEALNAGLTEDLTVLSTADVFSWLHTHGHFPRGASVIKHEQTIEEYNSGYCTVCGLSFRVHAAAYEAMQQPQSITAFMEGIDCKIITAEWRVRRMPMVDMKRILAHRTADSPTATTASTPVESKPTELPPPPVPTPRAANLNWDSRALALSRAVEPRMLASVQKHIQRLGLRMFPVHVTSPDKPNFPIPSSLSSPSQVRNHIAPYAMIALAVKPFVRALISTALAVSTQDSNLARQMAQVDQQRGKRIPGLAELFSPDGAKRMLMPSHVLRGIVGRSWDWTDHLGMAIMGVVSKSGVPLERAAAIAAIAQFSAEPVPVAKLEPATPKVALKATGPTYSTIYTNPASATTPGHPAKARLVVPAERPVTTPLPAASTIGWIPADATWRPVSNTPAPPTQETSRSTAESLEPGQAEGRAMKDLLALLLFVDFVLYDERRR</sequence>
<comment type="subcellular location">
    <subcellularLocation>
        <location evidence="2">Nucleus</location>
    </subcellularLocation>
</comment>
<dbReference type="InterPro" id="IPR055129">
    <property type="entry name" value="YEATS_dom"/>
</dbReference>
<comment type="caution">
    <text evidence="5">The sequence shown here is derived from an EMBL/GenBank/DDBJ whole genome shotgun (WGS) entry which is preliminary data.</text>
</comment>
<evidence type="ECO:0000313" key="5">
    <source>
        <dbReference type="EMBL" id="KAF7310454.1"/>
    </source>
</evidence>
<accession>A0A8H6W991</accession>
<feature type="region of interest" description="Disordered" evidence="3">
    <location>
        <begin position="682"/>
        <end position="715"/>
    </location>
</feature>
<feature type="domain" description="YEATS" evidence="4">
    <location>
        <begin position="323"/>
        <end position="458"/>
    </location>
</feature>
<keyword evidence="1 2" id="KW-0539">Nucleus</keyword>
<evidence type="ECO:0000256" key="2">
    <source>
        <dbReference type="PROSITE-ProRule" id="PRU00376"/>
    </source>
</evidence>
<dbReference type="EMBL" id="JACAZE010000007">
    <property type="protein sequence ID" value="KAF7310454.1"/>
    <property type="molecule type" value="Genomic_DNA"/>
</dbReference>
<feature type="compositionally biased region" description="Polar residues" evidence="3">
    <location>
        <begin position="963"/>
        <end position="981"/>
    </location>
</feature>
<feature type="compositionally biased region" description="Low complexity" evidence="3">
    <location>
        <begin position="686"/>
        <end position="699"/>
    </location>
</feature>
<dbReference type="GO" id="GO:0005634">
    <property type="term" value="C:nucleus"/>
    <property type="evidence" value="ECO:0007669"/>
    <property type="project" value="UniProtKB-SubCell"/>
</dbReference>
<proteinExistence type="predicted"/>
<evidence type="ECO:0000256" key="1">
    <source>
        <dbReference type="ARBA" id="ARBA00023242"/>
    </source>
</evidence>
<dbReference type="OrthoDB" id="1741717at2759"/>
<dbReference type="PROSITE" id="PS51037">
    <property type="entry name" value="YEATS"/>
    <property type="match status" value="1"/>
</dbReference>
<name>A0A8H6W991_MYCCL</name>
<keyword evidence="6" id="KW-1185">Reference proteome</keyword>
<dbReference type="Gene3D" id="2.60.40.1970">
    <property type="entry name" value="YEATS domain"/>
    <property type="match status" value="1"/>
</dbReference>
<gene>
    <name evidence="5" type="ORF">HMN09_00587600</name>
</gene>
<feature type="region of interest" description="Disordered" evidence="3">
    <location>
        <begin position="960"/>
        <end position="987"/>
    </location>
</feature>